<dbReference type="Proteomes" id="UP000503222">
    <property type="component" value="Chromosome"/>
</dbReference>
<evidence type="ECO:0000313" key="1">
    <source>
        <dbReference type="EMBL" id="QIK77649.1"/>
    </source>
</evidence>
<accession>A0A6G7YLN0</accession>
<dbReference type="RefSeq" id="WP_166410045.1">
    <property type="nucleotide sequence ID" value="NZ_CP049869.1"/>
</dbReference>
<name>A0A6G7YLN0_9SPHN</name>
<reference evidence="1 2" key="1">
    <citation type="submission" date="2020-03" db="EMBL/GenBank/DDBJ databases">
        <title>Sphingomonas sp. nov., isolated from fish.</title>
        <authorList>
            <person name="Hyun D.-W."/>
            <person name="Bae J.-W."/>
        </authorList>
    </citation>
    <scope>NUCLEOTIDE SEQUENCE [LARGE SCALE GENOMIC DNA]</scope>
    <source>
        <strain evidence="1 2">HDW15B</strain>
    </source>
</reference>
<dbReference type="EMBL" id="CP049869">
    <property type="protein sequence ID" value="QIK77649.1"/>
    <property type="molecule type" value="Genomic_DNA"/>
</dbReference>
<organism evidence="1 2">
    <name type="scientific">Sphingomonas piscis</name>
    <dbReference type="NCBI Taxonomy" id="2714943"/>
    <lineage>
        <taxon>Bacteria</taxon>
        <taxon>Pseudomonadati</taxon>
        <taxon>Pseudomonadota</taxon>
        <taxon>Alphaproteobacteria</taxon>
        <taxon>Sphingomonadales</taxon>
        <taxon>Sphingomonadaceae</taxon>
        <taxon>Sphingomonas</taxon>
    </lineage>
</organism>
<gene>
    <name evidence="1" type="ORF">G7077_00650</name>
</gene>
<dbReference type="KEGG" id="spii:G7077_00650"/>
<protein>
    <submittedName>
        <fullName evidence="1">Uncharacterized protein</fullName>
    </submittedName>
</protein>
<sequence>MSNFTPAERIEVDRQYRILVKALHELDPAHPRHLREALARAEQAPTDPTLARVLVAREVLRGVAWEGRSPLTVRDMTLPGELASALSDAEKLGRAIGRFAYPPRRGLLGMILKRKSFSQAGKEALMHCRAIGAAHERRQSARRPGRGLRQA</sequence>
<keyword evidence="2" id="KW-1185">Reference proteome</keyword>
<dbReference type="AlphaFoldDB" id="A0A6G7YLN0"/>
<evidence type="ECO:0000313" key="2">
    <source>
        <dbReference type="Proteomes" id="UP000503222"/>
    </source>
</evidence>
<proteinExistence type="predicted"/>